<evidence type="ECO:0000313" key="4">
    <source>
        <dbReference type="EMBL" id="PRY79646.1"/>
    </source>
</evidence>
<dbReference type="CDD" id="cd04301">
    <property type="entry name" value="NAT_SF"/>
    <property type="match status" value="1"/>
</dbReference>
<dbReference type="RefSeq" id="WP_106355009.1">
    <property type="nucleotide sequence ID" value="NZ_PVTP01000002.1"/>
</dbReference>
<evidence type="ECO:0000256" key="1">
    <source>
        <dbReference type="ARBA" id="ARBA00022679"/>
    </source>
</evidence>
<sequence>MIEINQVTPKDIPELLGMISKLCAFHGDTCTRGLAETQTKFIDGPLVGLIARKGEQAVGYAALVTHWRPMNDGDSVDILHLYVTEEMRGRGVGRRLVAAAKEHAQAHGATRLTIGTVPDNPGAAAAYRTMGWAEITTLPGPRFQIAL</sequence>
<dbReference type="SUPFAM" id="SSF55729">
    <property type="entry name" value="Acyl-CoA N-acyltransferases (Nat)"/>
    <property type="match status" value="1"/>
</dbReference>
<dbReference type="OrthoDB" id="7651332at2"/>
<accession>A0A2T0W3C3</accession>
<dbReference type="Proteomes" id="UP000238007">
    <property type="component" value="Unassembled WGS sequence"/>
</dbReference>
<dbReference type="Pfam" id="PF00583">
    <property type="entry name" value="Acetyltransf_1"/>
    <property type="match status" value="1"/>
</dbReference>
<dbReference type="InterPro" id="IPR016181">
    <property type="entry name" value="Acyl_CoA_acyltransferase"/>
</dbReference>
<keyword evidence="1" id="KW-0808">Transferase</keyword>
<dbReference type="AlphaFoldDB" id="A0A2T0W3C3"/>
<dbReference type="PANTHER" id="PTHR43877">
    <property type="entry name" value="AMINOALKYLPHOSPHONATE N-ACETYLTRANSFERASE-RELATED-RELATED"/>
    <property type="match status" value="1"/>
</dbReference>
<dbReference type="EMBL" id="PVTP01000002">
    <property type="protein sequence ID" value="PRY79646.1"/>
    <property type="molecule type" value="Genomic_DNA"/>
</dbReference>
<evidence type="ECO:0000256" key="2">
    <source>
        <dbReference type="ARBA" id="ARBA00023315"/>
    </source>
</evidence>
<feature type="domain" description="N-acetyltransferase" evidence="3">
    <location>
        <begin position="2"/>
        <end position="147"/>
    </location>
</feature>
<dbReference type="GO" id="GO:0005840">
    <property type="term" value="C:ribosome"/>
    <property type="evidence" value="ECO:0007669"/>
    <property type="project" value="UniProtKB-KW"/>
</dbReference>
<keyword evidence="4" id="KW-0687">Ribonucleoprotein</keyword>
<reference evidence="4 5" key="1">
    <citation type="submission" date="2018-03" db="EMBL/GenBank/DDBJ databases">
        <title>Genomic Encyclopedia of Archaeal and Bacterial Type Strains, Phase II (KMG-II): from individual species to whole genera.</title>
        <authorList>
            <person name="Goeker M."/>
        </authorList>
    </citation>
    <scope>NUCLEOTIDE SEQUENCE [LARGE SCALE GENOMIC DNA]</scope>
    <source>
        <strain evidence="4 5">DSM 101533</strain>
    </source>
</reference>
<name>A0A2T0W3C3_9RHOB</name>
<protein>
    <submittedName>
        <fullName evidence="4">Ribosomal protein S18 acetylase RimI-like enzyme</fullName>
    </submittedName>
</protein>
<keyword evidence="4" id="KW-0689">Ribosomal protein</keyword>
<evidence type="ECO:0000313" key="5">
    <source>
        <dbReference type="Proteomes" id="UP000238007"/>
    </source>
</evidence>
<organism evidence="4 5">
    <name type="scientific">Yoonia maritima</name>
    <dbReference type="NCBI Taxonomy" id="1435347"/>
    <lineage>
        <taxon>Bacteria</taxon>
        <taxon>Pseudomonadati</taxon>
        <taxon>Pseudomonadota</taxon>
        <taxon>Alphaproteobacteria</taxon>
        <taxon>Rhodobacterales</taxon>
        <taxon>Paracoccaceae</taxon>
        <taxon>Yoonia</taxon>
    </lineage>
</organism>
<keyword evidence="2" id="KW-0012">Acyltransferase</keyword>
<dbReference type="Gene3D" id="3.40.630.30">
    <property type="match status" value="1"/>
</dbReference>
<dbReference type="InterPro" id="IPR050832">
    <property type="entry name" value="Bact_Acetyltransf"/>
</dbReference>
<gene>
    <name evidence="4" type="ORF">CLV80_102291</name>
</gene>
<keyword evidence="5" id="KW-1185">Reference proteome</keyword>
<dbReference type="PROSITE" id="PS51186">
    <property type="entry name" value="GNAT"/>
    <property type="match status" value="1"/>
</dbReference>
<comment type="caution">
    <text evidence="4">The sequence shown here is derived from an EMBL/GenBank/DDBJ whole genome shotgun (WGS) entry which is preliminary data.</text>
</comment>
<proteinExistence type="predicted"/>
<evidence type="ECO:0000259" key="3">
    <source>
        <dbReference type="PROSITE" id="PS51186"/>
    </source>
</evidence>
<dbReference type="InterPro" id="IPR000182">
    <property type="entry name" value="GNAT_dom"/>
</dbReference>
<dbReference type="GO" id="GO:0016747">
    <property type="term" value="F:acyltransferase activity, transferring groups other than amino-acyl groups"/>
    <property type="evidence" value="ECO:0007669"/>
    <property type="project" value="InterPro"/>
</dbReference>